<keyword evidence="4 8" id="KW-0963">Cytoplasm</keyword>
<dbReference type="Pfam" id="PF17795">
    <property type="entry name" value="Vault_3"/>
    <property type="match status" value="1"/>
</dbReference>
<feature type="repeat" description="MVP" evidence="8">
    <location>
        <begin position="55"/>
        <end position="114"/>
    </location>
</feature>
<feature type="repeat" description="MVP" evidence="8">
    <location>
        <begin position="115"/>
        <end position="167"/>
    </location>
</feature>
<dbReference type="Gene3D" id="2.30.30.570">
    <property type="match status" value="2"/>
</dbReference>
<dbReference type="InterPro" id="IPR041134">
    <property type="entry name" value="Vault_2"/>
</dbReference>
<keyword evidence="15" id="KW-1185">Reference proteome</keyword>
<dbReference type="CDD" id="cd08825">
    <property type="entry name" value="MVP_shoulder"/>
    <property type="match status" value="1"/>
</dbReference>
<feature type="domain" description="Major vault protein repeat" evidence="11">
    <location>
        <begin position="272"/>
        <end position="318"/>
    </location>
</feature>
<proteinExistence type="predicted"/>
<dbReference type="Proteomes" id="UP000748531">
    <property type="component" value="Unassembled WGS sequence"/>
</dbReference>
<feature type="domain" description="Major vault protein repeat" evidence="9">
    <location>
        <begin position="112"/>
        <end position="152"/>
    </location>
</feature>
<evidence type="ECO:0000313" key="15">
    <source>
        <dbReference type="Proteomes" id="UP000748531"/>
    </source>
</evidence>
<feature type="domain" description="Major vault protein repeat" evidence="11">
    <location>
        <begin position="49"/>
        <end position="107"/>
    </location>
</feature>
<sequence length="928" mass="104404">MVVQNILSIPPYHYVHVLDLNSNIQSLVLGPKSYVCKEHEKFACEPRKMISLSTMEYCVIENPVVTENGVPLVDQNGQVKLRMGEKDYRFHQEPFPLYPNEELRGKVQSLPVVLADSALRLRALCDHTESDGTERHTCEEWLFEGPGVYYPRMEVERLGTMEAHMIELNSALRFRAVRDCVDRSGTKRKGGEHWLVTSIGAYLPTVYEEFVCALTAQKLDEKTAVHVRSIRTHQDRFGRTRKCGDEWLVTQRDADSYLCDIDEEMVCTVRATTLTRKHYCVILNPVDPAGKPQLGKKRLVRGEASFFLMPGESLESRIQKIHILGVENGLVLRAIHQTCEESNGNCTDVAPKLRQPGERWLIRGPCEYVPPIGIEVVEKRTAIPLGESEGIYVRNTHTGEVRVVIGTTYMLTEEEEHWEKERPTKVRELLEGDVVPFLDRSHFVEMCCQPMSSECMKSYDYVECEEADEYEENSFTLPEEPAPFPVISLQVPHNAATQVNDYKQNKSRVEFGPVLVMLGPHEQFTLLSLSGDKPKRPNVVKSLYLLLGPEFVTDMVIVETADHARLSLQLSYNWIFDTVEAMDSQAEANKLFSVPDFVGDTCKAMASRIRGAVASITFDNFHKAVIGGSVLSKPIHAKFHYHNLSTYHRNTRVFNCLQNSARIIRAACLGLDISGKVQNSCMFSENRLCITGVDIQAVAPTDERTRELLMKSVQMAIEITTSSLEAAARHEATRLEQESRGRLERQKILDDTEVQKSKKKLLEMQITASALASTGEAKAKALAQAESERIKGLSAVEQSKSHVEEKRIKMEAELQRLERIRQLELSHTEARHALKLKLQQTRAQMEASRFSRMVKAVSQHTLGLMATAGAEHDVQMLQALGLRSTLITDGSAPINLFTTAAGLLGHVRDQSSADSVLNVTSSRARDSE</sequence>
<evidence type="ECO:0000256" key="1">
    <source>
        <dbReference type="ARBA" id="ARBA00004123"/>
    </source>
</evidence>
<dbReference type="Pfam" id="PF17794">
    <property type="entry name" value="Vault_2"/>
    <property type="match status" value="2"/>
</dbReference>
<dbReference type="FunFam" id="2.30.30.560:FF:000001">
    <property type="entry name" value="major vault protein-like"/>
    <property type="match status" value="1"/>
</dbReference>
<evidence type="ECO:0000256" key="6">
    <source>
        <dbReference type="ARBA" id="ARBA00023242"/>
    </source>
</evidence>
<dbReference type="PANTHER" id="PTHR14165">
    <property type="entry name" value="MAJOR VAULT PROTEIN"/>
    <property type="match status" value="1"/>
</dbReference>
<dbReference type="Gene3D" id="2.30.30.550">
    <property type="entry name" value="Major Vault Protein repeat"/>
    <property type="match status" value="4"/>
</dbReference>
<evidence type="ECO:0000256" key="3">
    <source>
        <dbReference type="ARBA" id="ARBA00018296"/>
    </source>
</evidence>
<dbReference type="Gene3D" id="2.30.30.560">
    <property type="match status" value="2"/>
</dbReference>
<accession>A0A8J4TE86</accession>
<dbReference type="InterPro" id="IPR043179">
    <property type="entry name" value="Vault_2_sf"/>
</dbReference>
<dbReference type="Pfam" id="PF01505">
    <property type="entry name" value="Vault"/>
    <property type="match status" value="4"/>
</dbReference>
<dbReference type="InterPro" id="IPR041139">
    <property type="entry name" value="MVP_rep_dom"/>
</dbReference>
<evidence type="ECO:0000256" key="7">
    <source>
        <dbReference type="ARBA" id="ARBA00023274"/>
    </source>
</evidence>
<dbReference type="PANTHER" id="PTHR14165:SF16">
    <property type="entry name" value="MAJOR VAULT PROTEIN"/>
    <property type="match status" value="1"/>
</dbReference>
<dbReference type="GO" id="GO:0005634">
    <property type="term" value="C:nucleus"/>
    <property type="evidence" value="ECO:0007669"/>
    <property type="project" value="UniProtKB-SubCell"/>
</dbReference>
<comment type="subcellular location">
    <subcellularLocation>
        <location evidence="2 8">Cytoplasm</location>
    </subcellularLocation>
    <subcellularLocation>
        <location evidence="1">Nucleus</location>
    </subcellularLocation>
</comment>
<dbReference type="GO" id="GO:0005737">
    <property type="term" value="C:cytoplasm"/>
    <property type="evidence" value="ECO:0007669"/>
    <property type="project" value="UniProtKB-SubCell"/>
</dbReference>
<feature type="domain" description="Major vault protein repeat" evidence="9">
    <location>
        <begin position="322"/>
        <end position="371"/>
    </location>
</feature>
<dbReference type="Pfam" id="PF17796">
    <property type="entry name" value="Vault_4"/>
    <property type="match status" value="1"/>
</dbReference>
<evidence type="ECO:0000256" key="5">
    <source>
        <dbReference type="ARBA" id="ARBA00022737"/>
    </source>
</evidence>
<organism evidence="14 15">
    <name type="scientific">Paragonimus heterotremus</name>
    <dbReference type="NCBI Taxonomy" id="100268"/>
    <lineage>
        <taxon>Eukaryota</taxon>
        <taxon>Metazoa</taxon>
        <taxon>Spiralia</taxon>
        <taxon>Lophotrochozoa</taxon>
        <taxon>Platyhelminthes</taxon>
        <taxon>Trematoda</taxon>
        <taxon>Digenea</taxon>
        <taxon>Plagiorchiida</taxon>
        <taxon>Troglotremata</taxon>
        <taxon>Troglotrematidae</taxon>
        <taxon>Paragonimus</taxon>
    </lineage>
</organism>
<feature type="domain" description="Major vault protein repeat" evidence="9">
    <location>
        <begin position="219"/>
        <end position="259"/>
    </location>
</feature>
<dbReference type="InterPro" id="IPR040989">
    <property type="entry name" value="Vault_3"/>
</dbReference>
<dbReference type="InterPro" id="IPR039059">
    <property type="entry name" value="MVP"/>
</dbReference>
<dbReference type="Gene3D" id="6.20.380.10">
    <property type="match status" value="1"/>
</dbReference>
<dbReference type="InterPro" id="IPR041136">
    <property type="entry name" value="Vault_4"/>
</dbReference>
<dbReference type="InterPro" id="IPR002499">
    <property type="entry name" value="Vault_N"/>
</dbReference>
<dbReference type="GO" id="GO:1990904">
    <property type="term" value="C:ribonucleoprotein complex"/>
    <property type="evidence" value="ECO:0007669"/>
    <property type="project" value="UniProtKB-UniRule"/>
</dbReference>
<evidence type="ECO:0000259" key="9">
    <source>
        <dbReference type="Pfam" id="PF01505"/>
    </source>
</evidence>
<reference evidence="14" key="1">
    <citation type="submission" date="2019-05" db="EMBL/GenBank/DDBJ databases">
        <title>Annotation for the trematode Paragonimus heterotremus.</title>
        <authorList>
            <person name="Choi Y.-J."/>
        </authorList>
    </citation>
    <scope>NUCLEOTIDE SEQUENCE</scope>
    <source>
        <strain evidence="14">LC</strain>
    </source>
</reference>
<dbReference type="Gene3D" id="3.30.479.30">
    <property type="entry name" value="Band 7 domain"/>
    <property type="match status" value="1"/>
</dbReference>
<evidence type="ECO:0000256" key="2">
    <source>
        <dbReference type="ARBA" id="ARBA00004496"/>
    </source>
</evidence>
<feature type="repeat" description="MVP" evidence="8">
    <location>
        <begin position="221"/>
        <end position="275"/>
    </location>
</feature>
<evidence type="ECO:0000256" key="4">
    <source>
        <dbReference type="ARBA" id="ARBA00022490"/>
    </source>
</evidence>
<feature type="repeat" description="MVP" evidence="8">
    <location>
        <begin position="168"/>
        <end position="220"/>
    </location>
</feature>
<keyword evidence="6" id="KW-0539">Nucleus</keyword>
<dbReference type="EMBL" id="LUCH01001432">
    <property type="protein sequence ID" value="KAF5403084.1"/>
    <property type="molecule type" value="Genomic_DNA"/>
</dbReference>
<feature type="repeat" description="MVP" evidence="8">
    <location>
        <begin position="326"/>
        <end position="386"/>
    </location>
</feature>
<evidence type="ECO:0000259" key="12">
    <source>
        <dbReference type="Pfam" id="PF17795"/>
    </source>
</evidence>
<dbReference type="InterPro" id="IPR043023">
    <property type="entry name" value="MVP_rep_sf"/>
</dbReference>
<dbReference type="InterPro" id="IPR036013">
    <property type="entry name" value="Band_7/SPFH_dom_sf"/>
</dbReference>
<keyword evidence="5" id="KW-0677">Repeat</keyword>
<feature type="domain" description="Major vault protein shoulder" evidence="10">
    <location>
        <begin position="658"/>
        <end position="702"/>
    </location>
</feature>
<dbReference type="FunFam" id="2.30.30.560:FF:000002">
    <property type="entry name" value="Major vault protein-alpha"/>
    <property type="match status" value="1"/>
</dbReference>
<dbReference type="Gene3D" id="2.30.30.620">
    <property type="match status" value="1"/>
</dbReference>
<evidence type="ECO:0000313" key="14">
    <source>
        <dbReference type="EMBL" id="KAF5403084.1"/>
    </source>
</evidence>
<gene>
    <name evidence="14" type="ORF">PHET_03447</name>
</gene>
<evidence type="ECO:0000256" key="8">
    <source>
        <dbReference type="PROSITE-ProRule" id="PRU00571"/>
    </source>
</evidence>
<dbReference type="InterPro" id="IPR021870">
    <property type="entry name" value="MVP_shoulder"/>
</dbReference>
<feature type="domain" description="Major vault protein repeat" evidence="12">
    <location>
        <begin position="486"/>
        <end position="547"/>
    </location>
</feature>
<feature type="domain" description="Major vault protein repeat" evidence="9">
    <location>
        <begin position="166"/>
        <end position="204"/>
    </location>
</feature>
<dbReference type="Pfam" id="PF11978">
    <property type="entry name" value="MVP_shoulder"/>
    <property type="match status" value="2"/>
</dbReference>
<comment type="caution">
    <text evidence="14">The sequence shown here is derived from an EMBL/GenBank/DDBJ whole genome shotgun (WGS) entry which is preliminary data.</text>
</comment>
<evidence type="ECO:0000259" key="11">
    <source>
        <dbReference type="Pfam" id="PF17794"/>
    </source>
</evidence>
<dbReference type="FunFam" id="2.30.30.550:FF:000001">
    <property type="entry name" value="major vault protein-like"/>
    <property type="match status" value="2"/>
</dbReference>
<evidence type="ECO:0000259" key="10">
    <source>
        <dbReference type="Pfam" id="PF11978"/>
    </source>
</evidence>
<dbReference type="OrthoDB" id="6125719at2759"/>
<dbReference type="PROSITE" id="PS51224">
    <property type="entry name" value="MVP"/>
    <property type="match status" value="6"/>
</dbReference>
<keyword evidence="7 8" id="KW-0687">Ribonucleoprotein</keyword>
<feature type="domain" description="Major vault protein repeat" evidence="13">
    <location>
        <begin position="382"/>
        <end position="430"/>
    </location>
</feature>
<feature type="repeat" description="MVP" evidence="8">
    <location>
        <begin position="277"/>
        <end position="325"/>
    </location>
</feature>
<feature type="domain" description="Major vault protein shoulder" evidence="10">
    <location>
        <begin position="548"/>
        <end position="625"/>
    </location>
</feature>
<name>A0A8J4TE86_9TREM</name>
<protein>
    <recommendedName>
        <fullName evidence="3">Major vault protein</fullName>
    </recommendedName>
</protein>
<dbReference type="FunFam" id="2.30.30.570:FF:000001">
    <property type="entry name" value="major vault protein-like"/>
    <property type="match status" value="1"/>
</dbReference>
<dbReference type="Gene3D" id="6.10.250.720">
    <property type="match status" value="1"/>
</dbReference>
<dbReference type="AlphaFoldDB" id="A0A8J4TE86"/>
<evidence type="ECO:0000259" key="13">
    <source>
        <dbReference type="Pfam" id="PF17796"/>
    </source>
</evidence>